<dbReference type="Pfam" id="PF09996">
    <property type="entry name" value="DUF2237"/>
    <property type="match status" value="1"/>
</dbReference>
<dbReference type="Gene3D" id="3.30.56.110">
    <property type="entry name" value="Protein of unknown function DUF2237"/>
    <property type="match status" value="1"/>
</dbReference>
<proteinExistence type="predicted"/>
<evidence type="ECO:0000313" key="2">
    <source>
        <dbReference type="Proteomes" id="UP001374893"/>
    </source>
</evidence>
<gene>
    <name evidence="1" type="ORF">HAHE_11230</name>
</gene>
<dbReference type="EMBL" id="AP024702">
    <property type="protein sequence ID" value="BCX47215.1"/>
    <property type="molecule type" value="Genomic_DNA"/>
</dbReference>
<protein>
    <recommendedName>
        <fullName evidence="3">DUF2237 domain-containing protein</fullName>
    </recommendedName>
</protein>
<dbReference type="Proteomes" id="UP001374893">
    <property type="component" value="Chromosome"/>
</dbReference>
<dbReference type="PANTHER" id="PTHR37466:SF1">
    <property type="entry name" value="SLR1628 PROTEIN"/>
    <property type="match status" value="1"/>
</dbReference>
<dbReference type="RefSeq" id="WP_338689283.1">
    <property type="nucleotide sequence ID" value="NZ_AP024702.1"/>
</dbReference>
<dbReference type="InterPro" id="IPR018714">
    <property type="entry name" value="DUF2237"/>
</dbReference>
<name>A0ABN6H0W8_9BACT</name>
<sequence length="121" mass="13192">MAKNLLGGELEPCSKDPMTGYFRDGCCHTSAEDPGMHTVCAVMTAEFLEFSRSAGNDLSTPRPEYGFPGLNPGDRWCVCLSRWAEALKAGKAPPVVLEATHASVVEFLDIETLREKEWQGG</sequence>
<evidence type="ECO:0008006" key="3">
    <source>
        <dbReference type="Google" id="ProtNLM"/>
    </source>
</evidence>
<dbReference type="PANTHER" id="PTHR37466">
    <property type="entry name" value="SLR1628 PROTEIN"/>
    <property type="match status" value="1"/>
</dbReference>
<reference evidence="1 2" key="1">
    <citation type="submission" date="2021-06" db="EMBL/GenBank/DDBJ databases">
        <title>Complete genome of Haloferula helveola possessing various polysaccharide degrading enzymes.</title>
        <authorList>
            <person name="Takami H."/>
            <person name="Huang C."/>
            <person name="Hamasaki K."/>
        </authorList>
    </citation>
    <scope>NUCLEOTIDE SEQUENCE [LARGE SCALE GENOMIC DNA]</scope>
    <source>
        <strain evidence="1 2">CN-1</strain>
    </source>
</reference>
<evidence type="ECO:0000313" key="1">
    <source>
        <dbReference type="EMBL" id="BCX47215.1"/>
    </source>
</evidence>
<accession>A0ABN6H0W8</accession>
<organism evidence="1 2">
    <name type="scientific">Haloferula helveola</name>
    <dbReference type="NCBI Taxonomy" id="490095"/>
    <lineage>
        <taxon>Bacteria</taxon>
        <taxon>Pseudomonadati</taxon>
        <taxon>Verrucomicrobiota</taxon>
        <taxon>Verrucomicrobiia</taxon>
        <taxon>Verrucomicrobiales</taxon>
        <taxon>Verrucomicrobiaceae</taxon>
        <taxon>Haloferula</taxon>
    </lineage>
</organism>
<keyword evidence="2" id="KW-1185">Reference proteome</keyword>